<protein>
    <recommendedName>
        <fullName evidence="4">Secreted protein</fullName>
    </recommendedName>
</protein>
<evidence type="ECO:0000313" key="3">
    <source>
        <dbReference type="WBParaSite" id="TREG1_118500.1"/>
    </source>
</evidence>
<feature type="chain" id="PRO_5041670821" description="Secreted protein" evidence="1">
    <location>
        <begin position="22"/>
        <end position="94"/>
    </location>
</feature>
<keyword evidence="1" id="KW-0732">Signal</keyword>
<name>A0AA85ITA9_TRIRE</name>
<reference evidence="2" key="1">
    <citation type="submission" date="2022-06" db="EMBL/GenBank/DDBJ databases">
        <authorList>
            <person name="Berger JAMES D."/>
            <person name="Berger JAMES D."/>
        </authorList>
    </citation>
    <scope>NUCLEOTIDE SEQUENCE [LARGE SCALE GENOMIC DNA]</scope>
</reference>
<accession>A0AA85ITA9</accession>
<reference evidence="3" key="2">
    <citation type="submission" date="2023-11" db="UniProtKB">
        <authorList>
            <consortium name="WormBaseParasite"/>
        </authorList>
    </citation>
    <scope>IDENTIFICATION</scope>
</reference>
<organism evidence="2 3">
    <name type="scientific">Trichobilharzia regenti</name>
    <name type="common">Nasal bird schistosome</name>
    <dbReference type="NCBI Taxonomy" id="157069"/>
    <lineage>
        <taxon>Eukaryota</taxon>
        <taxon>Metazoa</taxon>
        <taxon>Spiralia</taxon>
        <taxon>Lophotrochozoa</taxon>
        <taxon>Platyhelminthes</taxon>
        <taxon>Trematoda</taxon>
        <taxon>Digenea</taxon>
        <taxon>Strigeidida</taxon>
        <taxon>Schistosomatoidea</taxon>
        <taxon>Schistosomatidae</taxon>
        <taxon>Trichobilharzia</taxon>
    </lineage>
</organism>
<feature type="signal peptide" evidence="1">
    <location>
        <begin position="1"/>
        <end position="21"/>
    </location>
</feature>
<proteinExistence type="predicted"/>
<dbReference type="WBParaSite" id="TREG1_118500.1">
    <property type="protein sequence ID" value="TREG1_118500.1"/>
    <property type="gene ID" value="TREG1_118500"/>
</dbReference>
<sequence>MSHVLIILLTVCIVFSGIVFGGGSNQKSCDDLKKEIQTLLTNASTCKKVAAEKIVHYTDGKRQGQPPDDLPKCSNVRDLMNISGIPEVKTVPKT</sequence>
<dbReference type="AlphaFoldDB" id="A0AA85ITA9"/>
<evidence type="ECO:0000256" key="1">
    <source>
        <dbReference type="SAM" id="SignalP"/>
    </source>
</evidence>
<keyword evidence="2" id="KW-1185">Reference proteome</keyword>
<evidence type="ECO:0008006" key="4">
    <source>
        <dbReference type="Google" id="ProtNLM"/>
    </source>
</evidence>
<dbReference type="Proteomes" id="UP000050795">
    <property type="component" value="Unassembled WGS sequence"/>
</dbReference>
<evidence type="ECO:0000313" key="2">
    <source>
        <dbReference type="Proteomes" id="UP000050795"/>
    </source>
</evidence>